<dbReference type="Pfam" id="PF00440">
    <property type="entry name" value="TetR_N"/>
    <property type="match status" value="1"/>
</dbReference>
<dbReference type="PRINTS" id="PR00455">
    <property type="entry name" value="HTHTETR"/>
</dbReference>
<accession>A0ABN2NR58</accession>
<dbReference type="PANTHER" id="PTHR30055:SF225">
    <property type="entry name" value="TRANSCRIPTIONAL REGULATORY PROTEIN-RELATED"/>
    <property type="match status" value="1"/>
</dbReference>
<dbReference type="Gene3D" id="1.10.10.60">
    <property type="entry name" value="Homeodomain-like"/>
    <property type="match status" value="1"/>
</dbReference>
<evidence type="ECO:0000313" key="7">
    <source>
        <dbReference type="Proteomes" id="UP001500449"/>
    </source>
</evidence>
<feature type="DNA-binding region" description="H-T-H motif" evidence="4">
    <location>
        <begin position="41"/>
        <end position="60"/>
    </location>
</feature>
<dbReference type="EMBL" id="BAAAQK010000028">
    <property type="protein sequence ID" value="GAA1875182.1"/>
    <property type="molecule type" value="Genomic_DNA"/>
</dbReference>
<comment type="caution">
    <text evidence="6">The sequence shown here is derived from an EMBL/GenBank/DDBJ whole genome shotgun (WGS) entry which is preliminary data.</text>
</comment>
<dbReference type="InterPro" id="IPR009057">
    <property type="entry name" value="Homeodomain-like_sf"/>
</dbReference>
<dbReference type="PANTHER" id="PTHR30055">
    <property type="entry name" value="HTH-TYPE TRANSCRIPTIONAL REGULATOR RUTR"/>
    <property type="match status" value="1"/>
</dbReference>
<dbReference type="RefSeq" id="WP_344426202.1">
    <property type="nucleotide sequence ID" value="NZ_BAAAQK010000028.1"/>
</dbReference>
<organism evidence="6 7">
    <name type="scientific">Pseudonocardia ailaonensis</name>
    <dbReference type="NCBI Taxonomy" id="367279"/>
    <lineage>
        <taxon>Bacteria</taxon>
        <taxon>Bacillati</taxon>
        <taxon>Actinomycetota</taxon>
        <taxon>Actinomycetes</taxon>
        <taxon>Pseudonocardiales</taxon>
        <taxon>Pseudonocardiaceae</taxon>
        <taxon>Pseudonocardia</taxon>
    </lineage>
</organism>
<name>A0ABN2NR58_9PSEU</name>
<proteinExistence type="predicted"/>
<dbReference type="InterPro" id="IPR036271">
    <property type="entry name" value="Tet_transcr_reg_TetR-rel_C_sf"/>
</dbReference>
<dbReference type="PROSITE" id="PS50977">
    <property type="entry name" value="HTH_TETR_2"/>
    <property type="match status" value="1"/>
</dbReference>
<dbReference type="InterPro" id="IPR011075">
    <property type="entry name" value="TetR_C"/>
</dbReference>
<dbReference type="Pfam" id="PF16859">
    <property type="entry name" value="TetR_C_11"/>
    <property type="match status" value="1"/>
</dbReference>
<dbReference type="SUPFAM" id="SSF48498">
    <property type="entry name" value="Tetracyclin repressor-like, C-terminal domain"/>
    <property type="match status" value="1"/>
</dbReference>
<keyword evidence="1" id="KW-0805">Transcription regulation</keyword>
<dbReference type="Proteomes" id="UP001500449">
    <property type="component" value="Unassembled WGS sequence"/>
</dbReference>
<evidence type="ECO:0000313" key="6">
    <source>
        <dbReference type="EMBL" id="GAA1875182.1"/>
    </source>
</evidence>
<feature type="domain" description="HTH tetR-type" evidence="5">
    <location>
        <begin position="18"/>
        <end position="78"/>
    </location>
</feature>
<dbReference type="SUPFAM" id="SSF46689">
    <property type="entry name" value="Homeodomain-like"/>
    <property type="match status" value="1"/>
</dbReference>
<dbReference type="Gene3D" id="1.10.357.10">
    <property type="entry name" value="Tetracycline Repressor, domain 2"/>
    <property type="match status" value="1"/>
</dbReference>
<protein>
    <submittedName>
        <fullName evidence="6">TetR/AcrR family transcriptional regulator</fullName>
    </submittedName>
</protein>
<evidence type="ECO:0000256" key="1">
    <source>
        <dbReference type="ARBA" id="ARBA00023015"/>
    </source>
</evidence>
<gene>
    <name evidence="6" type="ORF">GCM10009836_65530</name>
</gene>
<keyword evidence="7" id="KW-1185">Reference proteome</keyword>
<keyword evidence="2 4" id="KW-0238">DNA-binding</keyword>
<keyword evidence="3" id="KW-0804">Transcription</keyword>
<evidence type="ECO:0000259" key="5">
    <source>
        <dbReference type="PROSITE" id="PS50977"/>
    </source>
</evidence>
<sequence>MSPPSSDAAAPTGRPRDPALEQAILDATVDLIVRRGMAGTTVAEIARQAGTGKAAVYRRWPTKTALVVAAVRALQAEVTVPDNGSLREDLHDWVRHFTSGDEKAAVLLATLLGEASRDTELREAAAAAIGRPPAAALRAVIGRAVERGEVDPAAPVDVVVEIIPSIAFRRLVTEGRTLDPVTAAALVDQVLLPALRHHPGRPPAR</sequence>
<dbReference type="InterPro" id="IPR050109">
    <property type="entry name" value="HTH-type_TetR-like_transc_reg"/>
</dbReference>
<evidence type="ECO:0000256" key="2">
    <source>
        <dbReference type="ARBA" id="ARBA00023125"/>
    </source>
</evidence>
<evidence type="ECO:0000256" key="4">
    <source>
        <dbReference type="PROSITE-ProRule" id="PRU00335"/>
    </source>
</evidence>
<reference evidence="6 7" key="1">
    <citation type="journal article" date="2019" name="Int. J. Syst. Evol. Microbiol.">
        <title>The Global Catalogue of Microorganisms (GCM) 10K type strain sequencing project: providing services to taxonomists for standard genome sequencing and annotation.</title>
        <authorList>
            <consortium name="The Broad Institute Genomics Platform"/>
            <consortium name="The Broad Institute Genome Sequencing Center for Infectious Disease"/>
            <person name="Wu L."/>
            <person name="Ma J."/>
        </authorList>
    </citation>
    <scope>NUCLEOTIDE SEQUENCE [LARGE SCALE GENOMIC DNA]</scope>
    <source>
        <strain evidence="6 7">JCM 16009</strain>
    </source>
</reference>
<evidence type="ECO:0000256" key="3">
    <source>
        <dbReference type="ARBA" id="ARBA00023163"/>
    </source>
</evidence>
<dbReference type="InterPro" id="IPR001647">
    <property type="entry name" value="HTH_TetR"/>
</dbReference>